<organism evidence="1 2">
    <name type="scientific">Sporosarcina psychrophila</name>
    <name type="common">Bacillus psychrophilus</name>
    <dbReference type="NCBI Taxonomy" id="1476"/>
    <lineage>
        <taxon>Bacteria</taxon>
        <taxon>Bacillati</taxon>
        <taxon>Bacillota</taxon>
        <taxon>Bacilli</taxon>
        <taxon>Bacillales</taxon>
        <taxon>Caryophanaceae</taxon>
        <taxon>Sporosarcina</taxon>
    </lineage>
</organism>
<comment type="caution">
    <text evidence="1">The sequence shown here is derived from an EMBL/GenBank/DDBJ whole genome shotgun (WGS) entry which is preliminary data.</text>
</comment>
<reference evidence="1 2" key="1">
    <citation type="submission" date="2024-06" db="EMBL/GenBank/DDBJ databases">
        <title>Sorghum-associated microbial communities from plants grown in Nebraska, USA.</title>
        <authorList>
            <person name="Schachtman D."/>
        </authorList>
    </citation>
    <scope>NUCLEOTIDE SEQUENCE [LARGE SCALE GENOMIC DNA]</scope>
    <source>
        <strain evidence="1 2">1288</strain>
    </source>
</reference>
<evidence type="ECO:0000313" key="2">
    <source>
        <dbReference type="Proteomes" id="UP001549104"/>
    </source>
</evidence>
<evidence type="ECO:0000313" key="1">
    <source>
        <dbReference type="EMBL" id="MET3659194.1"/>
    </source>
</evidence>
<accession>A0ABV2KGG2</accession>
<keyword evidence="2" id="KW-1185">Reference proteome</keyword>
<proteinExistence type="predicted"/>
<dbReference type="EMBL" id="JBEPME010000008">
    <property type="protein sequence ID" value="MET3659194.1"/>
    <property type="molecule type" value="Genomic_DNA"/>
</dbReference>
<name>A0ABV2KGG2_SPOPS</name>
<gene>
    <name evidence="1" type="ORF">ABIC55_004314</name>
</gene>
<sequence>MAFFILMLKEFEDEDRVVYLYGTNENSMGQIEYDKKNRVINQFCPINS</sequence>
<protein>
    <submittedName>
        <fullName evidence="1">Uncharacterized protein</fullName>
    </submittedName>
</protein>
<dbReference type="Proteomes" id="UP001549104">
    <property type="component" value="Unassembled WGS sequence"/>
</dbReference>